<feature type="non-terminal residue" evidence="2">
    <location>
        <position position="130"/>
    </location>
</feature>
<evidence type="ECO:0000313" key="2">
    <source>
        <dbReference type="EMBL" id="ODQ49587.1"/>
    </source>
</evidence>
<accession>A0A1E3NTV9</accession>
<organism evidence="2 3">
    <name type="scientific">Pichia membranifaciens NRRL Y-2026</name>
    <dbReference type="NCBI Taxonomy" id="763406"/>
    <lineage>
        <taxon>Eukaryota</taxon>
        <taxon>Fungi</taxon>
        <taxon>Dikarya</taxon>
        <taxon>Ascomycota</taxon>
        <taxon>Saccharomycotina</taxon>
        <taxon>Pichiomycetes</taxon>
        <taxon>Pichiales</taxon>
        <taxon>Pichiaceae</taxon>
        <taxon>Pichia</taxon>
    </lineage>
</organism>
<evidence type="ECO:0000256" key="1">
    <source>
        <dbReference type="SAM" id="MobiDB-lite"/>
    </source>
</evidence>
<keyword evidence="3" id="KW-1185">Reference proteome</keyword>
<reference evidence="2 3" key="1">
    <citation type="journal article" date="2016" name="Proc. Natl. Acad. Sci. U.S.A.">
        <title>Comparative genomics of biotechnologically important yeasts.</title>
        <authorList>
            <person name="Riley R."/>
            <person name="Haridas S."/>
            <person name="Wolfe K.H."/>
            <person name="Lopes M.R."/>
            <person name="Hittinger C.T."/>
            <person name="Goeker M."/>
            <person name="Salamov A.A."/>
            <person name="Wisecaver J.H."/>
            <person name="Long T.M."/>
            <person name="Calvey C.H."/>
            <person name="Aerts A.L."/>
            <person name="Barry K.W."/>
            <person name="Choi C."/>
            <person name="Clum A."/>
            <person name="Coughlan A.Y."/>
            <person name="Deshpande S."/>
            <person name="Douglass A.P."/>
            <person name="Hanson S.J."/>
            <person name="Klenk H.-P."/>
            <person name="LaButti K.M."/>
            <person name="Lapidus A."/>
            <person name="Lindquist E.A."/>
            <person name="Lipzen A.M."/>
            <person name="Meier-Kolthoff J.P."/>
            <person name="Ohm R.A."/>
            <person name="Otillar R.P."/>
            <person name="Pangilinan J.L."/>
            <person name="Peng Y."/>
            <person name="Rokas A."/>
            <person name="Rosa C.A."/>
            <person name="Scheuner C."/>
            <person name="Sibirny A.A."/>
            <person name="Slot J.C."/>
            <person name="Stielow J.B."/>
            <person name="Sun H."/>
            <person name="Kurtzman C.P."/>
            <person name="Blackwell M."/>
            <person name="Grigoriev I.V."/>
            <person name="Jeffries T.W."/>
        </authorList>
    </citation>
    <scope>NUCLEOTIDE SEQUENCE [LARGE SCALE GENOMIC DNA]</scope>
    <source>
        <strain evidence="2 3">NRRL Y-2026</strain>
    </source>
</reference>
<dbReference type="Proteomes" id="UP000094455">
    <property type="component" value="Unassembled WGS sequence"/>
</dbReference>
<sequence>MNLAANEAQKLPDISTNTFDYQESDRAIPLVDPPSENPASVPSDEDHIDASSEPYFPSTSLPDCVPDAVPSVVPVLNPLPRVSSQLSLSSVASDTELLGLLQDDSPPDASANQAITDFSLALDLTSGPAL</sequence>
<dbReference type="EMBL" id="KV454001">
    <property type="protein sequence ID" value="ODQ49587.1"/>
    <property type="molecule type" value="Genomic_DNA"/>
</dbReference>
<dbReference type="GeneID" id="30180523"/>
<dbReference type="RefSeq" id="XP_019020700.1">
    <property type="nucleotide sequence ID" value="XM_019163836.1"/>
</dbReference>
<proteinExistence type="predicted"/>
<dbReference type="AlphaFoldDB" id="A0A1E3NTV9"/>
<name>A0A1E3NTV9_9ASCO</name>
<evidence type="ECO:0000313" key="3">
    <source>
        <dbReference type="Proteomes" id="UP000094455"/>
    </source>
</evidence>
<protein>
    <submittedName>
        <fullName evidence="2">Uncharacterized protein</fullName>
    </submittedName>
</protein>
<feature type="region of interest" description="Disordered" evidence="1">
    <location>
        <begin position="27"/>
        <end position="59"/>
    </location>
</feature>
<gene>
    <name evidence="2" type="ORF">PICMEDRAFT_71130</name>
</gene>